<evidence type="ECO:0000313" key="3">
    <source>
        <dbReference type="Proteomes" id="UP000789405"/>
    </source>
</evidence>
<accession>A0A9N9CBQ9</accession>
<evidence type="ECO:0000313" key="2">
    <source>
        <dbReference type="EMBL" id="CAG8597975.1"/>
    </source>
</evidence>
<feature type="non-terminal residue" evidence="2">
    <location>
        <position position="434"/>
    </location>
</feature>
<gene>
    <name evidence="2" type="ORF">DERYTH_LOCUS7496</name>
</gene>
<comment type="caution">
    <text evidence="2">The sequence shown here is derived from an EMBL/GenBank/DDBJ whole genome shotgun (WGS) entry which is preliminary data.</text>
</comment>
<dbReference type="OrthoDB" id="2419667at2759"/>
<protein>
    <submittedName>
        <fullName evidence="2">26659_t:CDS:1</fullName>
    </submittedName>
</protein>
<sequence>FDDNFKKMSSIDQEKNDFKLKSGTIDQMFAPECFNIIFRYLPSNKDLYSCILVNRYWANCAIPILWESPFKTNNKSKQFPKVIQIYLTFIPIEKKFHNDSLINKPLYDYPSFLKELHFDRFFNSAIANNCSETLIHGLFKMLSTYPVKLRQLDLSRLYLSFHNPMIYEVLQNLEYSSTFSYVILLKNLEHSSMFSRLSHLNCAYHWYVEKTQIFNALANICHNIRNLKATVWSENEGAALANLIRSQRCLKKFSIINSNHFVSLPVQSLKSQIESLDSLTFKNMNQNINLRNSKLVSTTLQLNNEDIFSLIQSTKIIELKFKNCEGLNLLPTISNFTNLTSLEYTYGSYDIHDNQTPIEILSNLVKMNGKTLENIIFDWHYHGFLECTQLIKNVAESTINLKYLKTPLYTLEQLALILQTQNQLKKLEIRPTIF</sequence>
<feature type="domain" description="F-box" evidence="1">
    <location>
        <begin position="37"/>
        <end position="70"/>
    </location>
</feature>
<dbReference type="EMBL" id="CAJVPY010003663">
    <property type="protein sequence ID" value="CAG8597975.1"/>
    <property type="molecule type" value="Genomic_DNA"/>
</dbReference>
<dbReference type="AlphaFoldDB" id="A0A9N9CBQ9"/>
<evidence type="ECO:0000259" key="1">
    <source>
        <dbReference type="Pfam" id="PF12937"/>
    </source>
</evidence>
<dbReference type="Pfam" id="PF12937">
    <property type="entry name" value="F-box-like"/>
    <property type="match status" value="1"/>
</dbReference>
<keyword evidence="3" id="KW-1185">Reference proteome</keyword>
<proteinExistence type="predicted"/>
<name>A0A9N9CBQ9_9GLOM</name>
<reference evidence="2" key="1">
    <citation type="submission" date="2021-06" db="EMBL/GenBank/DDBJ databases">
        <authorList>
            <person name="Kallberg Y."/>
            <person name="Tangrot J."/>
            <person name="Rosling A."/>
        </authorList>
    </citation>
    <scope>NUCLEOTIDE SEQUENCE</scope>
    <source>
        <strain evidence="2">MA453B</strain>
    </source>
</reference>
<dbReference type="Proteomes" id="UP000789405">
    <property type="component" value="Unassembled WGS sequence"/>
</dbReference>
<dbReference type="InterPro" id="IPR001810">
    <property type="entry name" value="F-box_dom"/>
</dbReference>
<organism evidence="2 3">
    <name type="scientific">Dentiscutata erythropus</name>
    <dbReference type="NCBI Taxonomy" id="1348616"/>
    <lineage>
        <taxon>Eukaryota</taxon>
        <taxon>Fungi</taxon>
        <taxon>Fungi incertae sedis</taxon>
        <taxon>Mucoromycota</taxon>
        <taxon>Glomeromycotina</taxon>
        <taxon>Glomeromycetes</taxon>
        <taxon>Diversisporales</taxon>
        <taxon>Gigasporaceae</taxon>
        <taxon>Dentiscutata</taxon>
    </lineage>
</organism>